<dbReference type="GO" id="GO:0030145">
    <property type="term" value="F:manganese ion binding"/>
    <property type="evidence" value="ECO:0007669"/>
    <property type="project" value="TreeGrafter"/>
</dbReference>
<feature type="binding site" evidence="12">
    <location>
        <position position="29"/>
    </location>
    <ligand>
        <name>Mn(2+)</name>
        <dbReference type="ChEBI" id="CHEBI:29035"/>
    </ligand>
</feature>
<dbReference type="RefSeq" id="XP_013255273.1">
    <property type="nucleotide sequence ID" value="XM_013399819.1"/>
</dbReference>
<dbReference type="STRING" id="1182545.A0A072P094"/>
<dbReference type="PROSITE" id="PS00088">
    <property type="entry name" value="SOD_MN"/>
    <property type="match status" value="1"/>
</dbReference>
<evidence type="ECO:0000256" key="9">
    <source>
        <dbReference type="ARBA" id="ARBA00023128"/>
    </source>
</evidence>
<dbReference type="AlphaFoldDB" id="A0A072P094"/>
<dbReference type="InterPro" id="IPR019831">
    <property type="entry name" value="Mn/Fe_SOD_N"/>
</dbReference>
<keyword evidence="6 12" id="KW-0479">Metal-binding</keyword>
<dbReference type="InterPro" id="IPR001189">
    <property type="entry name" value="Mn/Fe_SOD"/>
</dbReference>
<dbReference type="SUPFAM" id="SSF46609">
    <property type="entry name" value="Fe,Mn superoxide dismutase (SOD), N-terminal domain"/>
    <property type="match status" value="1"/>
</dbReference>
<feature type="binding site" evidence="12">
    <location>
        <position position="166"/>
    </location>
    <ligand>
        <name>Mn(2+)</name>
        <dbReference type="ChEBI" id="CHEBI:29035"/>
    </ligand>
</feature>
<protein>
    <recommendedName>
        <fullName evidence="13">Superoxide dismutase</fullName>
        <ecNumber evidence="13">1.15.1.1</ecNumber>
    </recommendedName>
</protein>
<dbReference type="GeneID" id="25286000"/>
<evidence type="ECO:0000256" key="7">
    <source>
        <dbReference type="ARBA" id="ARBA00022946"/>
    </source>
</evidence>
<evidence type="ECO:0000256" key="3">
    <source>
        <dbReference type="ARBA" id="ARBA00004305"/>
    </source>
</evidence>
<organism evidence="16 17">
    <name type="scientific">Exophiala aquamarina CBS 119918</name>
    <dbReference type="NCBI Taxonomy" id="1182545"/>
    <lineage>
        <taxon>Eukaryota</taxon>
        <taxon>Fungi</taxon>
        <taxon>Dikarya</taxon>
        <taxon>Ascomycota</taxon>
        <taxon>Pezizomycotina</taxon>
        <taxon>Eurotiomycetes</taxon>
        <taxon>Chaetothyriomycetidae</taxon>
        <taxon>Chaetothyriales</taxon>
        <taxon>Herpotrichiellaceae</taxon>
        <taxon>Exophiala</taxon>
    </lineage>
</organism>
<dbReference type="FunFam" id="1.10.287.990:FF:000001">
    <property type="entry name" value="Superoxide dismutase"/>
    <property type="match status" value="1"/>
</dbReference>
<feature type="domain" description="Manganese/iron superoxide dismutase C-terminal" evidence="15">
    <location>
        <begin position="100"/>
        <end position="199"/>
    </location>
</feature>
<evidence type="ECO:0000313" key="16">
    <source>
        <dbReference type="EMBL" id="KEF52683.1"/>
    </source>
</evidence>
<feature type="domain" description="Manganese/iron superoxide dismutase N-terminal" evidence="14">
    <location>
        <begin position="4"/>
        <end position="85"/>
    </location>
</feature>
<keyword evidence="8 13" id="KW-0560">Oxidoreductase</keyword>
<dbReference type="InterPro" id="IPR050265">
    <property type="entry name" value="Fe/Mn_Superoxide_Dismutase"/>
</dbReference>
<sequence>MTVKYELPKLPYALDALEPSISGQIMDLHYNRHHQAYITNLNNALAGQAEAFSGSNLLKQLELQSAIRFNAGGHVNHTLFWEGLSPKSTGHSNIVDCAPQLAQAIDQRWKTFDNFKAAFEVTALAIQGSGWVWLVKDKDSNAIEITTSKDQEIPPPSGKLVLIGIDMWEHAYYLQYYNNKKQYLTNIWDVINWKMAEKRYQGDARTIYGDLAGLASHL</sequence>
<gene>
    <name evidence="16" type="ORF">A1O9_11100</name>
</gene>
<evidence type="ECO:0000259" key="15">
    <source>
        <dbReference type="Pfam" id="PF02777"/>
    </source>
</evidence>
<dbReference type="Pfam" id="PF00081">
    <property type="entry name" value="Sod_Fe_N"/>
    <property type="match status" value="1"/>
</dbReference>
<name>A0A072P094_9EURO</name>
<dbReference type="InterPro" id="IPR019832">
    <property type="entry name" value="Mn/Fe_SOD_C"/>
</dbReference>
<dbReference type="EC" id="1.15.1.1" evidence="13"/>
<dbReference type="HOGENOM" id="CLU_031625_2_0_1"/>
<evidence type="ECO:0000256" key="4">
    <source>
        <dbReference type="ARBA" id="ARBA00008714"/>
    </source>
</evidence>
<dbReference type="PRINTS" id="PR01703">
    <property type="entry name" value="MNSODISMTASE"/>
</dbReference>
<comment type="caution">
    <text evidence="16">The sequence shown here is derived from an EMBL/GenBank/DDBJ whole genome shotgun (WGS) entry which is preliminary data.</text>
</comment>
<evidence type="ECO:0000256" key="13">
    <source>
        <dbReference type="RuleBase" id="RU000414"/>
    </source>
</evidence>
<evidence type="ECO:0000256" key="6">
    <source>
        <dbReference type="ARBA" id="ARBA00022723"/>
    </source>
</evidence>
<dbReference type="Gene3D" id="1.10.287.990">
    <property type="entry name" value="Fe,Mn superoxide dismutase (SOD) domain"/>
    <property type="match status" value="1"/>
</dbReference>
<keyword evidence="7" id="KW-0809">Transit peptide</keyword>
<evidence type="ECO:0000256" key="10">
    <source>
        <dbReference type="ARBA" id="ARBA00023211"/>
    </source>
</evidence>
<dbReference type="OrthoDB" id="239262at2759"/>
<accession>A0A072P094</accession>
<evidence type="ECO:0000256" key="5">
    <source>
        <dbReference type="ARBA" id="ARBA00011881"/>
    </source>
</evidence>
<evidence type="ECO:0000256" key="12">
    <source>
        <dbReference type="PIRSR" id="PIRSR000349-1"/>
    </source>
</evidence>
<comment type="subcellular location">
    <subcellularLocation>
        <location evidence="3">Mitochondrion matrix</location>
    </subcellularLocation>
</comment>
<dbReference type="GO" id="GO:0005759">
    <property type="term" value="C:mitochondrial matrix"/>
    <property type="evidence" value="ECO:0007669"/>
    <property type="project" value="UniProtKB-SubCell"/>
</dbReference>
<keyword evidence="17" id="KW-1185">Reference proteome</keyword>
<dbReference type="SUPFAM" id="SSF54719">
    <property type="entry name" value="Fe,Mn superoxide dismutase (SOD), C-terminal domain"/>
    <property type="match status" value="1"/>
</dbReference>
<dbReference type="Pfam" id="PF02777">
    <property type="entry name" value="Sod_Fe_C"/>
    <property type="match status" value="1"/>
</dbReference>
<dbReference type="PIRSF" id="PIRSF000349">
    <property type="entry name" value="SODismutase"/>
    <property type="match status" value="1"/>
</dbReference>
<comment type="catalytic activity">
    <reaction evidence="11 13">
        <text>2 superoxide + 2 H(+) = H2O2 + O2</text>
        <dbReference type="Rhea" id="RHEA:20696"/>
        <dbReference type="ChEBI" id="CHEBI:15378"/>
        <dbReference type="ChEBI" id="CHEBI:15379"/>
        <dbReference type="ChEBI" id="CHEBI:16240"/>
        <dbReference type="ChEBI" id="CHEBI:18421"/>
        <dbReference type="EC" id="1.15.1.1"/>
    </reaction>
</comment>
<evidence type="ECO:0000256" key="11">
    <source>
        <dbReference type="ARBA" id="ARBA00049204"/>
    </source>
</evidence>
<keyword evidence="9" id="KW-0496">Mitochondrion</keyword>
<dbReference type="PANTHER" id="PTHR11404">
    <property type="entry name" value="SUPEROXIDE DISMUTASE 2"/>
    <property type="match status" value="1"/>
</dbReference>
<proteinExistence type="inferred from homology"/>
<feature type="binding site" evidence="12">
    <location>
        <position position="170"/>
    </location>
    <ligand>
        <name>Mn(2+)</name>
        <dbReference type="ChEBI" id="CHEBI:29035"/>
    </ligand>
</feature>
<dbReference type="Gene3D" id="3.55.40.20">
    <property type="entry name" value="Iron/manganese superoxide dismutase, C-terminal domain"/>
    <property type="match status" value="1"/>
</dbReference>
<evidence type="ECO:0000256" key="2">
    <source>
        <dbReference type="ARBA" id="ARBA00002170"/>
    </source>
</evidence>
<dbReference type="PANTHER" id="PTHR11404:SF29">
    <property type="entry name" value="SUPEROXIDE DISMUTASE"/>
    <property type="match status" value="1"/>
</dbReference>
<comment type="cofactor">
    <cofactor evidence="1">
        <name>Mn(2+)</name>
        <dbReference type="ChEBI" id="CHEBI:29035"/>
    </cofactor>
</comment>
<evidence type="ECO:0000313" key="17">
    <source>
        <dbReference type="Proteomes" id="UP000027920"/>
    </source>
</evidence>
<dbReference type="VEuPathDB" id="FungiDB:A1O9_11100"/>
<keyword evidence="10" id="KW-0464">Manganese</keyword>
<evidence type="ECO:0000259" key="14">
    <source>
        <dbReference type="Pfam" id="PF00081"/>
    </source>
</evidence>
<dbReference type="InterPro" id="IPR036324">
    <property type="entry name" value="Mn/Fe_SOD_N_sf"/>
</dbReference>
<comment type="function">
    <text evidence="13">Destroys radicals which are normally produced within the cells and which are toxic to biological systems.</text>
</comment>
<comment type="subunit">
    <text evidence="5">Homotetramer.</text>
</comment>
<dbReference type="GO" id="GO:0004784">
    <property type="term" value="F:superoxide dismutase activity"/>
    <property type="evidence" value="ECO:0007669"/>
    <property type="project" value="UniProtKB-EC"/>
</dbReference>
<reference evidence="16 17" key="1">
    <citation type="submission" date="2013-03" db="EMBL/GenBank/DDBJ databases">
        <title>The Genome Sequence of Exophiala aquamarina CBS 119918.</title>
        <authorList>
            <consortium name="The Broad Institute Genomics Platform"/>
            <person name="Cuomo C."/>
            <person name="de Hoog S."/>
            <person name="Gorbushina A."/>
            <person name="Walker B."/>
            <person name="Young S.K."/>
            <person name="Zeng Q."/>
            <person name="Gargeya S."/>
            <person name="Fitzgerald M."/>
            <person name="Haas B."/>
            <person name="Abouelleil A."/>
            <person name="Allen A.W."/>
            <person name="Alvarado L."/>
            <person name="Arachchi H.M."/>
            <person name="Berlin A.M."/>
            <person name="Chapman S.B."/>
            <person name="Gainer-Dewar J."/>
            <person name="Goldberg J."/>
            <person name="Griggs A."/>
            <person name="Gujja S."/>
            <person name="Hansen M."/>
            <person name="Howarth C."/>
            <person name="Imamovic A."/>
            <person name="Ireland A."/>
            <person name="Larimer J."/>
            <person name="McCowan C."/>
            <person name="Murphy C."/>
            <person name="Pearson M."/>
            <person name="Poon T.W."/>
            <person name="Priest M."/>
            <person name="Roberts A."/>
            <person name="Saif S."/>
            <person name="Shea T."/>
            <person name="Sisk P."/>
            <person name="Sykes S."/>
            <person name="Wortman J."/>
            <person name="Nusbaum C."/>
            <person name="Birren B."/>
        </authorList>
    </citation>
    <scope>NUCLEOTIDE SEQUENCE [LARGE SCALE GENOMIC DNA]</scope>
    <source>
        <strain evidence="16 17">CBS 119918</strain>
    </source>
</reference>
<evidence type="ECO:0000256" key="8">
    <source>
        <dbReference type="ARBA" id="ARBA00023002"/>
    </source>
</evidence>
<comment type="function">
    <text evidence="2">Destroys superoxide anion radicals which are normally produced within the cells and which are toxic to biological systems.</text>
</comment>
<dbReference type="FunFam" id="3.55.40.20:FF:000004">
    <property type="entry name" value="Superoxide dismutase [Fe]"/>
    <property type="match status" value="1"/>
</dbReference>
<comment type="similarity">
    <text evidence="4 13">Belongs to the iron/manganese superoxide dismutase family.</text>
</comment>
<dbReference type="InterPro" id="IPR019833">
    <property type="entry name" value="Mn/Fe_SOD_BS"/>
</dbReference>
<dbReference type="InterPro" id="IPR036314">
    <property type="entry name" value="SOD_C_sf"/>
</dbReference>
<feature type="binding site" evidence="12">
    <location>
        <position position="77"/>
    </location>
    <ligand>
        <name>Mn(2+)</name>
        <dbReference type="ChEBI" id="CHEBI:29035"/>
    </ligand>
</feature>
<evidence type="ECO:0000256" key="1">
    <source>
        <dbReference type="ARBA" id="ARBA00001936"/>
    </source>
</evidence>
<dbReference type="EMBL" id="AMGV01000016">
    <property type="protein sequence ID" value="KEF52683.1"/>
    <property type="molecule type" value="Genomic_DNA"/>
</dbReference>
<dbReference type="Proteomes" id="UP000027920">
    <property type="component" value="Unassembled WGS sequence"/>
</dbReference>